<dbReference type="GO" id="GO:0006207">
    <property type="term" value="P:'de novo' pyrimidine nucleobase biosynthetic process"/>
    <property type="evidence" value="ECO:0007669"/>
    <property type="project" value="TreeGrafter"/>
</dbReference>
<keyword evidence="6" id="KW-0560">Oxidoreductase</keyword>
<dbReference type="PANTHER" id="PTHR48109:SF1">
    <property type="entry name" value="DIHYDROOROTATE DEHYDROGENASE (FUMARATE)"/>
    <property type="match status" value="1"/>
</dbReference>
<evidence type="ECO:0000256" key="2">
    <source>
        <dbReference type="ARBA" id="ARBA00004725"/>
    </source>
</evidence>
<dbReference type="PATRIC" id="fig|1619028.3.peg.283"/>
<comment type="caution">
    <text evidence="8">The sequence shown here is derived from an EMBL/GenBank/DDBJ whole genome shotgun (WGS) entry which is preliminary data.</text>
</comment>
<evidence type="ECO:0000256" key="5">
    <source>
        <dbReference type="ARBA" id="ARBA00022975"/>
    </source>
</evidence>
<keyword evidence="3" id="KW-0285">Flavoprotein</keyword>
<dbReference type="Proteomes" id="UP000034430">
    <property type="component" value="Unassembled WGS sequence"/>
</dbReference>
<protein>
    <submittedName>
        <fullName evidence="8">Dihydroorotate oxidase</fullName>
    </submittedName>
</protein>
<evidence type="ECO:0000256" key="6">
    <source>
        <dbReference type="ARBA" id="ARBA00023002"/>
    </source>
</evidence>
<evidence type="ECO:0000256" key="1">
    <source>
        <dbReference type="ARBA" id="ARBA00001917"/>
    </source>
</evidence>
<accession>A0A0G0HVF7</accession>
<comment type="pathway">
    <text evidence="2">Pyrimidine metabolism; UMP biosynthesis via de novo pathway.</text>
</comment>
<evidence type="ECO:0000256" key="4">
    <source>
        <dbReference type="ARBA" id="ARBA00022643"/>
    </source>
</evidence>
<evidence type="ECO:0000313" key="8">
    <source>
        <dbReference type="EMBL" id="KKQ47103.1"/>
    </source>
</evidence>
<dbReference type="GO" id="GO:0004152">
    <property type="term" value="F:dihydroorotate dehydrogenase activity"/>
    <property type="evidence" value="ECO:0007669"/>
    <property type="project" value="TreeGrafter"/>
</dbReference>
<evidence type="ECO:0000259" key="7">
    <source>
        <dbReference type="Pfam" id="PF01180"/>
    </source>
</evidence>
<feature type="domain" description="Dihydroorotate dehydrogenase catalytic" evidence="7">
    <location>
        <begin position="121"/>
        <end position="355"/>
    </location>
</feature>
<dbReference type="PANTHER" id="PTHR48109">
    <property type="entry name" value="DIHYDROOROTATE DEHYDROGENASE (QUINONE), MITOCHONDRIAL-RELATED"/>
    <property type="match status" value="1"/>
</dbReference>
<reference evidence="8 9" key="1">
    <citation type="journal article" date="2015" name="Nature">
        <title>rRNA introns, odd ribosomes, and small enigmatic genomes across a large radiation of phyla.</title>
        <authorList>
            <person name="Brown C.T."/>
            <person name="Hug L.A."/>
            <person name="Thomas B.C."/>
            <person name="Sharon I."/>
            <person name="Castelle C.J."/>
            <person name="Singh A."/>
            <person name="Wilkins M.J."/>
            <person name="Williams K.H."/>
            <person name="Banfield J.F."/>
        </authorList>
    </citation>
    <scope>NUCLEOTIDE SEQUENCE [LARGE SCALE GENOMIC DNA]</scope>
</reference>
<keyword evidence="5" id="KW-0665">Pyrimidine biosynthesis</keyword>
<dbReference type="EMBL" id="LBTU01000017">
    <property type="protein sequence ID" value="KKQ47103.1"/>
    <property type="molecule type" value="Genomic_DNA"/>
</dbReference>
<dbReference type="Gene3D" id="3.20.20.70">
    <property type="entry name" value="Aldolase class I"/>
    <property type="match status" value="1"/>
</dbReference>
<dbReference type="InterPro" id="IPR050074">
    <property type="entry name" value="DHO_dehydrogenase"/>
</dbReference>
<organism evidence="8 9">
    <name type="scientific">Candidatus Yanofskybacteria bacterium GW2011_GWC2_37_9</name>
    <dbReference type="NCBI Taxonomy" id="1619028"/>
    <lineage>
        <taxon>Bacteria</taxon>
        <taxon>Candidatus Yanofskyibacteriota</taxon>
    </lineage>
</organism>
<dbReference type="AlphaFoldDB" id="A0A0G0HVF7"/>
<name>A0A0G0HVF7_9BACT</name>
<gene>
    <name evidence="8" type="ORF">US65_C0017G0008</name>
</gene>
<sequence>MLSTPFYDPKKSYEENFKKGPFGAFADGKVIDNKKGPQFDFFGHKIFSPFGIPAGPLINGRFVKAALKKGFDIVTYKTVRGMKYPCHPWPNVLSVKIEGDLTLEKAENKIIANHEYSKPLSITNSFGVPSFSPEFWQKDIAQVLKDMRPGQILVGAFQGTKKTGQNIEEYINDFSSTAKMLKKSGVKAIEVNLSCPNEGTDNLLCYDTEHSVKVVKAIKKEIKNTPLIIKIGYFKDENALENFVKKITPIVQGISAINTISAKIVDENGNQALPGEGRLQSGVCGHAIKWAGLDMVKKLKRLREKFGYSYTIIGVGGVTIPDDFFEYRSAGADIVMSATGAMWNPYLARDIKEKLG</sequence>
<dbReference type="InterPro" id="IPR005720">
    <property type="entry name" value="Dihydroorotate_DH_cat"/>
</dbReference>
<evidence type="ECO:0000313" key="9">
    <source>
        <dbReference type="Proteomes" id="UP000034430"/>
    </source>
</evidence>
<dbReference type="GO" id="GO:0006221">
    <property type="term" value="P:pyrimidine nucleotide biosynthetic process"/>
    <property type="evidence" value="ECO:0007669"/>
    <property type="project" value="UniProtKB-KW"/>
</dbReference>
<dbReference type="Pfam" id="PF01180">
    <property type="entry name" value="DHO_dh"/>
    <property type="match status" value="1"/>
</dbReference>
<proteinExistence type="predicted"/>
<dbReference type="InterPro" id="IPR013785">
    <property type="entry name" value="Aldolase_TIM"/>
</dbReference>
<keyword evidence="4" id="KW-0288">FMN</keyword>
<dbReference type="SUPFAM" id="SSF51395">
    <property type="entry name" value="FMN-linked oxidoreductases"/>
    <property type="match status" value="1"/>
</dbReference>
<comment type="cofactor">
    <cofactor evidence="1">
        <name>FMN</name>
        <dbReference type="ChEBI" id="CHEBI:58210"/>
    </cofactor>
</comment>
<evidence type="ECO:0000256" key="3">
    <source>
        <dbReference type="ARBA" id="ARBA00022630"/>
    </source>
</evidence>
<dbReference type="GO" id="GO:0005737">
    <property type="term" value="C:cytoplasm"/>
    <property type="evidence" value="ECO:0007669"/>
    <property type="project" value="InterPro"/>
</dbReference>